<dbReference type="PRINTS" id="PR00344">
    <property type="entry name" value="BCTRLSENSOR"/>
</dbReference>
<dbReference type="GO" id="GO:0005737">
    <property type="term" value="C:cytoplasm"/>
    <property type="evidence" value="ECO:0007669"/>
    <property type="project" value="UniProtKB-SubCell"/>
</dbReference>
<dbReference type="eggNOG" id="COG4585">
    <property type="taxonomic scope" value="Bacteria"/>
</dbReference>
<dbReference type="PIRSF" id="PIRSF037434">
    <property type="entry name" value="STHK_ChrS"/>
    <property type="match status" value="1"/>
</dbReference>
<keyword evidence="19" id="KW-0175">Coiled coil</keyword>
<dbReference type="STRING" id="710696.Intca_3346"/>
<keyword evidence="16" id="KW-0411">Iron-sulfur</keyword>
<keyword evidence="9" id="KW-0808">Transferase</keyword>
<dbReference type="EC" id="2.7.13.3" evidence="4"/>
<feature type="transmembrane region" description="Helical" evidence="20">
    <location>
        <begin position="58"/>
        <end position="77"/>
    </location>
</feature>
<evidence type="ECO:0000256" key="12">
    <source>
        <dbReference type="ARBA" id="ARBA00022777"/>
    </source>
</evidence>
<evidence type="ECO:0000256" key="1">
    <source>
        <dbReference type="ARBA" id="ARBA00000085"/>
    </source>
</evidence>
<dbReference type="SUPFAM" id="SSF55874">
    <property type="entry name" value="ATPase domain of HSP90 chaperone/DNA topoisomerase II/histidine kinase"/>
    <property type="match status" value="1"/>
</dbReference>
<evidence type="ECO:0000256" key="3">
    <source>
        <dbReference type="ARBA" id="ARBA00004496"/>
    </source>
</evidence>
<dbReference type="GO" id="GO:0046983">
    <property type="term" value="F:protein dimerization activity"/>
    <property type="evidence" value="ECO:0007669"/>
    <property type="project" value="InterPro"/>
</dbReference>
<evidence type="ECO:0000256" key="2">
    <source>
        <dbReference type="ARBA" id="ARBA00001966"/>
    </source>
</evidence>
<dbReference type="InterPro" id="IPR050482">
    <property type="entry name" value="Sensor_HK_TwoCompSys"/>
</dbReference>
<feature type="transmembrane region" description="Helical" evidence="20">
    <location>
        <begin position="124"/>
        <end position="154"/>
    </location>
</feature>
<keyword evidence="13" id="KW-0067">ATP-binding</keyword>
<feature type="transmembrane region" description="Helical" evidence="20">
    <location>
        <begin position="98"/>
        <end position="118"/>
    </location>
</feature>
<dbReference type="GO" id="GO:0016020">
    <property type="term" value="C:membrane"/>
    <property type="evidence" value="ECO:0007669"/>
    <property type="project" value="InterPro"/>
</dbReference>
<dbReference type="Gene3D" id="3.30.565.10">
    <property type="entry name" value="Histidine kinase-like ATPase, C-terminal domain"/>
    <property type="match status" value="1"/>
</dbReference>
<keyword evidence="11" id="KW-0547">Nucleotide-binding</keyword>
<keyword evidence="20" id="KW-0812">Transmembrane</keyword>
<protein>
    <recommendedName>
        <fullName evidence="5">Oxygen sensor histidine kinase NreB</fullName>
        <ecNumber evidence="4">2.7.13.3</ecNumber>
    </recommendedName>
    <alternativeName>
        <fullName evidence="18">Nitrogen regulation protein B</fullName>
    </alternativeName>
</protein>
<comment type="function">
    <text evidence="17">Member of the two-component regulatory system NreB/NreC involved in the control of dissimilatory nitrate/nitrite reduction in response to oxygen. NreB functions as a direct oxygen sensor histidine kinase which is autophosphorylated, in the absence of oxygen, probably at the conserved histidine residue, and transfers its phosphate group probably to a conserved aspartate residue of NreC. NreB/NreC activates the expression of the nitrate (narGHJI) and nitrite (nir) reductase operons, as well as the putative nitrate transporter gene narT.</text>
</comment>
<dbReference type="CDD" id="cd16917">
    <property type="entry name" value="HATPase_UhpB-NarQ-NarX-like"/>
    <property type="match status" value="1"/>
</dbReference>
<feature type="transmembrane region" description="Helical" evidence="20">
    <location>
        <begin position="166"/>
        <end position="188"/>
    </location>
</feature>
<evidence type="ECO:0000256" key="17">
    <source>
        <dbReference type="ARBA" id="ARBA00024827"/>
    </source>
</evidence>
<proteinExistence type="predicted"/>
<keyword evidence="20" id="KW-1133">Transmembrane helix</keyword>
<feature type="domain" description="Histidine kinase" evidence="21">
    <location>
        <begin position="238"/>
        <end position="432"/>
    </location>
</feature>
<evidence type="ECO:0000256" key="11">
    <source>
        <dbReference type="ARBA" id="ARBA00022741"/>
    </source>
</evidence>
<dbReference type="PANTHER" id="PTHR24421:SF10">
    <property type="entry name" value="NITRATE_NITRITE SENSOR PROTEIN NARQ"/>
    <property type="match status" value="1"/>
</dbReference>
<dbReference type="GO" id="GO:0046872">
    <property type="term" value="F:metal ion binding"/>
    <property type="evidence" value="ECO:0007669"/>
    <property type="project" value="UniProtKB-KW"/>
</dbReference>
<feature type="transmembrane region" description="Helical" evidence="20">
    <location>
        <begin position="32"/>
        <end position="52"/>
    </location>
</feature>
<keyword evidence="6" id="KW-0004">4Fe-4S</keyword>
<evidence type="ECO:0000259" key="21">
    <source>
        <dbReference type="PROSITE" id="PS50109"/>
    </source>
</evidence>
<dbReference type="SMART" id="SM00387">
    <property type="entry name" value="HATPase_c"/>
    <property type="match status" value="1"/>
</dbReference>
<name>E6SEF2_INTC7</name>
<organism evidence="22 23">
    <name type="scientific">Intrasporangium calvum (strain ATCC 23552 / DSM 43043 / JCM 3097 / NBRC 12989 / NCIMB 10167 / NRRL B-3866 / 7 KIP)</name>
    <dbReference type="NCBI Taxonomy" id="710696"/>
    <lineage>
        <taxon>Bacteria</taxon>
        <taxon>Bacillati</taxon>
        <taxon>Actinomycetota</taxon>
        <taxon>Actinomycetes</taxon>
        <taxon>Micrococcales</taxon>
        <taxon>Intrasporangiaceae</taxon>
        <taxon>Intrasporangium</taxon>
    </lineage>
</organism>
<dbReference type="InterPro" id="IPR017205">
    <property type="entry name" value="Sig_transdc_His_kinase_ChrS"/>
</dbReference>
<keyword evidence="15" id="KW-0902">Two-component regulatory system</keyword>
<keyword evidence="7" id="KW-0963">Cytoplasm</keyword>
<keyword evidence="23" id="KW-1185">Reference proteome</keyword>
<keyword evidence="20" id="KW-0472">Membrane</keyword>
<evidence type="ECO:0000313" key="23">
    <source>
        <dbReference type="Proteomes" id="UP000008914"/>
    </source>
</evidence>
<evidence type="ECO:0000256" key="4">
    <source>
        <dbReference type="ARBA" id="ARBA00012438"/>
    </source>
</evidence>
<comment type="subcellular location">
    <subcellularLocation>
        <location evidence="3">Cytoplasm</location>
    </subcellularLocation>
</comment>
<dbReference type="PANTHER" id="PTHR24421">
    <property type="entry name" value="NITRATE/NITRITE SENSOR PROTEIN NARX-RELATED"/>
    <property type="match status" value="1"/>
</dbReference>
<dbReference type="KEGG" id="ica:Intca_3346"/>
<comment type="catalytic activity">
    <reaction evidence="1">
        <text>ATP + protein L-histidine = ADP + protein N-phospho-L-histidine.</text>
        <dbReference type="EC" id="2.7.13.3"/>
    </reaction>
</comment>
<dbReference type="Pfam" id="PF02518">
    <property type="entry name" value="HATPase_c"/>
    <property type="match status" value="1"/>
</dbReference>
<dbReference type="InterPro" id="IPR004358">
    <property type="entry name" value="Sig_transdc_His_kin-like_C"/>
</dbReference>
<evidence type="ECO:0000256" key="13">
    <source>
        <dbReference type="ARBA" id="ARBA00022840"/>
    </source>
</evidence>
<evidence type="ECO:0000256" key="8">
    <source>
        <dbReference type="ARBA" id="ARBA00022553"/>
    </source>
</evidence>
<dbReference type="InterPro" id="IPR003594">
    <property type="entry name" value="HATPase_dom"/>
</dbReference>
<dbReference type="Gene3D" id="1.20.5.1930">
    <property type="match status" value="1"/>
</dbReference>
<evidence type="ECO:0000313" key="22">
    <source>
        <dbReference type="EMBL" id="ADU49829.1"/>
    </source>
</evidence>
<evidence type="ECO:0000256" key="15">
    <source>
        <dbReference type="ARBA" id="ARBA00023012"/>
    </source>
</evidence>
<feature type="coiled-coil region" evidence="19">
    <location>
        <begin position="198"/>
        <end position="225"/>
    </location>
</feature>
<dbReference type="InterPro" id="IPR011712">
    <property type="entry name" value="Sig_transdc_His_kin_sub3_dim/P"/>
</dbReference>
<evidence type="ECO:0000256" key="16">
    <source>
        <dbReference type="ARBA" id="ARBA00023014"/>
    </source>
</evidence>
<keyword evidence="8" id="KW-0597">Phosphoprotein</keyword>
<dbReference type="Pfam" id="PF07730">
    <property type="entry name" value="HisKA_3"/>
    <property type="match status" value="1"/>
</dbReference>
<dbReference type="HOGENOM" id="CLU_000445_20_15_11"/>
<dbReference type="Proteomes" id="UP000008914">
    <property type="component" value="Chromosome"/>
</dbReference>
<evidence type="ECO:0000256" key="20">
    <source>
        <dbReference type="SAM" id="Phobius"/>
    </source>
</evidence>
<comment type="cofactor">
    <cofactor evidence="2">
        <name>[4Fe-4S] cluster</name>
        <dbReference type="ChEBI" id="CHEBI:49883"/>
    </cofactor>
</comment>
<dbReference type="InterPro" id="IPR005467">
    <property type="entry name" value="His_kinase_dom"/>
</dbReference>
<dbReference type="GO" id="GO:0051539">
    <property type="term" value="F:4 iron, 4 sulfur cluster binding"/>
    <property type="evidence" value="ECO:0007669"/>
    <property type="project" value="UniProtKB-KW"/>
</dbReference>
<keyword evidence="14" id="KW-0408">Iron</keyword>
<evidence type="ECO:0000256" key="9">
    <source>
        <dbReference type="ARBA" id="ARBA00022679"/>
    </source>
</evidence>
<dbReference type="GO" id="GO:0000155">
    <property type="term" value="F:phosphorelay sensor kinase activity"/>
    <property type="evidence" value="ECO:0007669"/>
    <property type="project" value="InterPro"/>
</dbReference>
<evidence type="ECO:0000256" key="18">
    <source>
        <dbReference type="ARBA" id="ARBA00030800"/>
    </source>
</evidence>
<dbReference type="EMBL" id="CP002343">
    <property type="protein sequence ID" value="ADU49829.1"/>
    <property type="molecule type" value="Genomic_DNA"/>
</dbReference>
<evidence type="ECO:0000256" key="6">
    <source>
        <dbReference type="ARBA" id="ARBA00022485"/>
    </source>
</evidence>
<reference evidence="22 23" key="1">
    <citation type="journal article" date="2010" name="Stand. Genomic Sci.">
        <title>Complete genome sequence of Intrasporangium calvum type strain (7 KIP).</title>
        <authorList>
            <person name="Del Rio T.G."/>
            <person name="Chertkov O."/>
            <person name="Yasawong M."/>
            <person name="Lucas S."/>
            <person name="Deshpande S."/>
            <person name="Cheng J.F."/>
            <person name="Detter C."/>
            <person name="Tapia R."/>
            <person name="Han C."/>
            <person name="Goodwin L."/>
            <person name="Pitluck S."/>
            <person name="Liolios K."/>
            <person name="Ivanova N."/>
            <person name="Mavromatis K."/>
            <person name="Pati A."/>
            <person name="Chen A."/>
            <person name="Palaniappan K."/>
            <person name="Land M."/>
            <person name="Hauser L."/>
            <person name="Chang Y.J."/>
            <person name="Jeffries C.D."/>
            <person name="Rohde M."/>
            <person name="Pukall R."/>
            <person name="Sikorski J."/>
            <person name="Goker M."/>
            <person name="Woyke T."/>
            <person name="Bristow J."/>
            <person name="Eisen J.A."/>
            <person name="Markowitz V."/>
            <person name="Hugenholtz P."/>
            <person name="Kyrpides N.C."/>
            <person name="Klenk H.P."/>
            <person name="Lapidus A."/>
        </authorList>
    </citation>
    <scope>NUCLEOTIDE SEQUENCE [LARGE SCALE GENOMIC DNA]</scope>
    <source>
        <strain evidence="23">ATCC 23552 / DSM 43043 / JCM 3097 / NBRC 12989 / 7 KIP</strain>
    </source>
</reference>
<keyword evidence="10" id="KW-0479">Metal-binding</keyword>
<keyword evidence="12 22" id="KW-0418">Kinase</keyword>
<dbReference type="PROSITE" id="PS50109">
    <property type="entry name" value="HIS_KIN"/>
    <property type="match status" value="1"/>
</dbReference>
<evidence type="ECO:0000256" key="7">
    <source>
        <dbReference type="ARBA" id="ARBA00022490"/>
    </source>
</evidence>
<gene>
    <name evidence="22" type="ordered locus">Intca_3346</name>
</gene>
<evidence type="ECO:0000256" key="19">
    <source>
        <dbReference type="SAM" id="Coils"/>
    </source>
</evidence>
<evidence type="ECO:0000256" key="14">
    <source>
        <dbReference type="ARBA" id="ARBA00023004"/>
    </source>
</evidence>
<dbReference type="GO" id="GO:0005524">
    <property type="term" value="F:ATP binding"/>
    <property type="evidence" value="ECO:0007669"/>
    <property type="project" value="UniProtKB-KW"/>
</dbReference>
<sequence length="433" mass="45482">MWAAALRPPTSVDRVSSTAPAEPRPLAVLTRALLLGQHVLFAVLLLVAWGRAAGETPWFEVVAAALGVLYAALALVEHRSARSEAGGRPSAGTALPRLLLPLALLALLLLAWFASVGLTPDFAWLAFPLFFAVLRLLPSAWAVPLIGLMVLAVFWAHARVTGWAEVGLATVVGPTVGALVSIGMAHAYQMLLHENAVRQELVDELAAAKADLEATHESLAESRRQAGALDERARLSRDIHDTLAQGFSSIILLARAASQPGADAARLRTALGAIDQQASQSLTEARAVIADLTPETLSGSDLPAALERLVTSVSRLSGIRATFEMDGPARPLPRTHEVALLRLAQGALANVTAHSGATRAVVSLSVGDDGVRLDVVDDGVGFDPHDMREREDGTGYGLRSMRERMALLGGQLTVESARGAGTAIAAHLPGVTP</sequence>
<dbReference type="InterPro" id="IPR036890">
    <property type="entry name" value="HATPase_C_sf"/>
</dbReference>
<evidence type="ECO:0000256" key="10">
    <source>
        <dbReference type="ARBA" id="ARBA00022723"/>
    </source>
</evidence>
<dbReference type="AlphaFoldDB" id="E6SEF2"/>
<accession>E6SEF2</accession>
<evidence type="ECO:0000256" key="5">
    <source>
        <dbReference type="ARBA" id="ARBA00017322"/>
    </source>
</evidence>